<dbReference type="InterPro" id="IPR036397">
    <property type="entry name" value="RNaseH_sf"/>
</dbReference>
<evidence type="ECO:0008006" key="2">
    <source>
        <dbReference type="Google" id="ProtNLM"/>
    </source>
</evidence>
<accession>A0A0F9FSM4</accession>
<comment type="caution">
    <text evidence="1">The sequence shown here is derived from an EMBL/GenBank/DDBJ whole genome shotgun (WGS) entry which is preliminary data.</text>
</comment>
<dbReference type="AlphaFoldDB" id="A0A0F9FSM4"/>
<proteinExistence type="predicted"/>
<dbReference type="EMBL" id="LAZR01031318">
    <property type="protein sequence ID" value="KKL54107.1"/>
    <property type="molecule type" value="Genomic_DNA"/>
</dbReference>
<gene>
    <name evidence="1" type="ORF">LCGC14_2268710</name>
</gene>
<sequence>MIKSYITTYQDFRDWVTSLTGDKLSLDTETTDLNYFKLRMRGFSLCDGQKACYVNVWE</sequence>
<dbReference type="InterPro" id="IPR012337">
    <property type="entry name" value="RNaseH-like_sf"/>
</dbReference>
<dbReference type="SUPFAM" id="SSF53098">
    <property type="entry name" value="Ribonuclease H-like"/>
    <property type="match status" value="1"/>
</dbReference>
<dbReference type="GO" id="GO:0003676">
    <property type="term" value="F:nucleic acid binding"/>
    <property type="evidence" value="ECO:0007669"/>
    <property type="project" value="InterPro"/>
</dbReference>
<reference evidence="1" key="1">
    <citation type="journal article" date="2015" name="Nature">
        <title>Complex archaea that bridge the gap between prokaryotes and eukaryotes.</title>
        <authorList>
            <person name="Spang A."/>
            <person name="Saw J.H."/>
            <person name="Jorgensen S.L."/>
            <person name="Zaremba-Niedzwiedzka K."/>
            <person name="Martijn J."/>
            <person name="Lind A.E."/>
            <person name="van Eijk R."/>
            <person name="Schleper C."/>
            <person name="Guy L."/>
            <person name="Ettema T.J."/>
        </authorList>
    </citation>
    <scope>NUCLEOTIDE SEQUENCE</scope>
</reference>
<dbReference type="Gene3D" id="3.30.420.10">
    <property type="entry name" value="Ribonuclease H-like superfamily/Ribonuclease H"/>
    <property type="match status" value="1"/>
</dbReference>
<organism evidence="1">
    <name type="scientific">marine sediment metagenome</name>
    <dbReference type="NCBI Taxonomy" id="412755"/>
    <lineage>
        <taxon>unclassified sequences</taxon>
        <taxon>metagenomes</taxon>
        <taxon>ecological metagenomes</taxon>
    </lineage>
</organism>
<name>A0A0F9FSM4_9ZZZZ</name>
<protein>
    <recommendedName>
        <fullName evidence="2">3'-5' exonuclease domain-containing protein</fullName>
    </recommendedName>
</protein>
<feature type="non-terminal residue" evidence="1">
    <location>
        <position position="58"/>
    </location>
</feature>
<evidence type="ECO:0000313" key="1">
    <source>
        <dbReference type="EMBL" id="KKL54107.1"/>
    </source>
</evidence>